<gene>
    <name evidence="1" type="ORF">HGRIS_005321</name>
</gene>
<organism evidence="1 2">
    <name type="scientific">Hohenbuehelia grisea</name>
    <dbReference type="NCBI Taxonomy" id="104357"/>
    <lineage>
        <taxon>Eukaryota</taxon>
        <taxon>Fungi</taxon>
        <taxon>Dikarya</taxon>
        <taxon>Basidiomycota</taxon>
        <taxon>Agaricomycotina</taxon>
        <taxon>Agaricomycetes</taxon>
        <taxon>Agaricomycetidae</taxon>
        <taxon>Agaricales</taxon>
        <taxon>Pleurotineae</taxon>
        <taxon>Pleurotaceae</taxon>
        <taxon>Hohenbuehelia</taxon>
    </lineage>
</organism>
<evidence type="ECO:0000313" key="2">
    <source>
        <dbReference type="Proteomes" id="UP001556367"/>
    </source>
</evidence>
<evidence type="ECO:0008006" key="3">
    <source>
        <dbReference type="Google" id="ProtNLM"/>
    </source>
</evidence>
<comment type="caution">
    <text evidence="1">The sequence shown here is derived from an EMBL/GenBank/DDBJ whole genome shotgun (WGS) entry which is preliminary data.</text>
</comment>
<name>A0ABR3JFI8_9AGAR</name>
<keyword evidence="2" id="KW-1185">Reference proteome</keyword>
<sequence length="404" mass="44474">MKMRTVPTPKGQFLVVVVATLKNADNECWFIPNSAFVEKLTRHSHSLFSLTITTISCCLVFFDFSDPFHPHTSSSISMEPDNSGCYQRLVETLPLLKSALSAPAEANGVKQARIDLVLQNASEWGFFLHPNRIRAAGSIEFHTSSRHHCSPALVETIIFIGECIISHRLIEALRDSALLHVACAMSSPAIWNPVFIDLLQAFVLLAHFSIATGDLKGAAYQVYQARLIADSARLNLPPTVAIPPWHAATDLAGSMYALPPPADVIQQQERMDAFWAIFNLVNILNLIAPKIPLGLADVDQIAIPFPGTIGTDAYTVRSFINGAPFPSNASRSMRPEAFLTRATVILRQAMEFSAGDPSQRPNVLRLQQTIKYDWGHVGLAIQCALVRCLSPCLYLVYTTVYCTL</sequence>
<evidence type="ECO:0000313" key="1">
    <source>
        <dbReference type="EMBL" id="KAL0954193.1"/>
    </source>
</evidence>
<dbReference type="Proteomes" id="UP001556367">
    <property type="component" value="Unassembled WGS sequence"/>
</dbReference>
<accession>A0ABR3JFI8</accession>
<protein>
    <recommendedName>
        <fullName evidence="3">Transcription factor domain-containing protein</fullName>
    </recommendedName>
</protein>
<reference evidence="2" key="1">
    <citation type="submission" date="2024-06" db="EMBL/GenBank/DDBJ databases">
        <title>Multi-omics analyses provide insights into the biosynthesis of the anticancer antibiotic pleurotin in Hohenbuehelia grisea.</title>
        <authorList>
            <person name="Weaver J.A."/>
            <person name="Alberti F."/>
        </authorList>
    </citation>
    <scope>NUCLEOTIDE SEQUENCE [LARGE SCALE GENOMIC DNA]</scope>
    <source>
        <strain evidence="2">T-177</strain>
    </source>
</reference>
<dbReference type="EMBL" id="JASNQZ010000008">
    <property type="protein sequence ID" value="KAL0954193.1"/>
    <property type="molecule type" value="Genomic_DNA"/>
</dbReference>
<dbReference type="CDD" id="cd12148">
    <property type="entry name" value="fungal_TF_MHR"/>
    <property type="match status" value="1"/>
</dbReference>
<proteinExistence type="predicted"/>